<dbReference type="GO" id="GO:0016070">
    <property type="term" value="P:RNA metabolic process"/>
    <property type="evidence" value="ECO:0007669"/>
    <property type="project" value="UniProtKB-ARBA"/>
</dbReference>
<dbReference type="PROSITE" id="PS50294">
    <property type="entry name" value="WD_REPEATS_REGION"/>
    <property type="match status" value="1"/>
</dbReference>
<gene>
    <name evidence="7" type="ORF">BCR43DRAFT_484548</name>
</gene>
<dbReference type="OMA" id="HNEGYIR"/>
<dbReference type="FunCoup" id="A0A1X2HKP3">
    <property type="interactions" value="668"/>
</dbReference>
<dbReference type="GO" id="GO:0048188">
    <property type="term" value="C:Set1C/COMPASS complex"/>
    <property type="evidence" value="ECO:0007669"/>
    <property type="project" value="TreeGrafter"/>
</dbReference>
<evidence type="ECO:0000256" key="6">
    <source>
        <dbReference type="PROSITE-ProRule" id="PRU00221"/>
    </source>
</evidence>
<dbReference type="PANTHER" id="PTHR19861">
    <property type="entry name" value="WD40 REPEAT PROTEIN SWD2"/>
    <property type="match status" value="1"/>
</dbReference>
<comment type="caution">
    <text evidence="7">The sequence shown here is derived from an EMBL/GenBank/DDBJ whole genome shotgun (WGS) entry which is preliminary data.</text>
</comment>
<evidence type="ECO:0000256" key="4">
    <source>
        <dbReference type="ARBA" id="ARBA00022737"/>
    </source>
</evidence>
<dbReference type="InterPro" id="IPR036322">
    <property type="entry name" value="WD40_repeat_dom_sf"/>
</dbReference>
<protein>
    <submittedName>
        <fullName evidence="7">WD40-repeat-containing domain protein</fullName>
    </submittedName>
</protein>
<evidence type="ECO:0000256" key="3">
    <source>
        <dbReference type="ARBA" id="ARBA00022574"/>
    </source>
</evidence>
<dbReference type="InterPro" id="IPR001680">
    <property type="entry name" value="WD40_rpt"/>
</dbReference>
<keyword evidence="8" id="KW-1185">Reference proteome</keyword>
<accession>A0A1X2HKP3</accession>
<evidence type="ECO:0000313" key="8">
    <source>
        <dbReference type="Proteomes" id="UP000242180"/>
    </source>
</evidence>
<dbReference type="SMART" id="SM00320">
    <property type="entry name" value="WD40"/>
    <property type="match status" value="5"/>
</dbReference>
<evidence type="ECO:0000256" key="2">
    <source>
        <dbReference type="ARBA" id="ARBA00005616"/>
    </source>
</evidence>
<evidence type="ECO:0000256" key="5">
    <source>
        <dbReference type="ARBA" id="ARBA00023242"/>
    </source>
</evidence>
<dbReference type="InterPro" id="IPR037867">
    <property type="entry name" value="Swd2/WDR82"/>
</dbReference>
<dbReference type="Gene3D" id="2.130.10.10">
    <property type="entry name" value="YVTN repeat-like/Quinoprotein amine dehydrogenase"/>
    <property type="match status" value="1"/>
</dbReference>
<name>A0A1X2HKP3_SYNRA</name>
<dbReference type="SUPFAM" id="SSF50978">
    <property type="entry name" value="WD40 repeat-like"/>
    <property type="match status" value="1"/>
</dbReference>
<dbReference type="AlphaFoldDB" id="A0A1X2HKP3"/>
<dbReference type="Pfam" id="PF00400">
    <property type="entry name" value="WD40"/>
    <property type="match status" value="1"/>
</dbReference>
<keyword evidence="4" id="KW-0677">Repeat</keyword>
<evidence type="ECO:0000313" key="7">
    <source>
        <dbReference type="EMBL" id="ORY99920.1"/>
    </source>
</evidence>
<organism evidence="7 8">
    <name type="scientific">Syncephalastrum racemosum</name>
    <name type="common">Filamentous fungus</name>
    <dbReference type="NCBI Taxonomy" id="13706"/>
    <lineage>
        <taxon>Eukaryota</taxon>
        <taxon>Fungi</taxon>
        <taxon>Fungi incertae sedis</taxon>
        <taxon>Mucoromycota</taxon>
        <taxon>Mucoromycotina</taxon>
        <taxon>Mucoromycetes</taxon>
        <taxon>Mucorales</taxon>
        <taxon>Syncephalastraceae</taxon>
        <taxon>Syncephalastrum</taxon>
    </lineage>
</organism>
<dbReference type="InParanoid" id="A0A1X2HKP3"/>
<proteinExistence type="inferred from homology"/>
<dbReference type="GO" id="GO:0003682">
    <property type="term" value="F:chromatin binding"/>
    <property type="evidence" value="ECO:0007669"/>
    <property type="project" value="TreeGrafter"/>
</dbReference>
<dbReference type="InterPro" id="IPR015943">
    <property type="entry name" value="WD40/YVTN_repeat-like_dom_sf"/>
</dbReference>
<keyword evidence="3 6" id="KW-0853">WD repeat</keyword>
<sequence>MAEESFKDLSVPLTLDRLRDLDVNKVFNGSSGPTSSTGFNVNKGGAVTSTSFTTAGDMCVTSGQDESINVYDCVSGQHMTTLYSKKYGVNLARFTHHNKSIIYASTKEDDTLRYLSIHDNKFIRYFRGHTKRVTQLQMAPKSDIFMSVSLDGTARLWDLRSSTCHGVVPTSTDKRPTGAFDPAGMIFAIGLGTDTMKLYDLRAFSKGPFSTFNIADQFYYPQGLPEWSRLQFTNDGTNILLSTAGHTHYIVDSFEGTVKQRLSGHGTPPSDTCGEQITITPNDQFVLSASHPNQICAWDLKNPKTVDAPIQDNVPCHKFDTPHRYGPVRALGFNPTHLMMVSASEEVALWTPADPTSLM</sequence>
<evidence type="ECO:0000256" key="1">
    <source>
        <dbReference type="ARBA" id="ARBA00004123"/>
    </source>
</evidence>
<dbReference type="Proteomes" id="UP000242180">
    <property type="component" value="Unassembled WGS sequence"/>
</dbReference>
<dbReference type="PROSITE" id="PS50082">
    <property type="entry name" value="WD_REPEATS_2"/>
    <property type="match status" value="1"/>
</dbReference>
<comment type="similarity">
    <text evidence="2">Belongs to the WD repeat SWD2 family.</text>
</comment>
<dbReference type="PANTHER" id="PTHR19861:SF0">
    <property type="entry name" value="WD REPEAT-CONTAINING PROTEIN 82"/>
    <property type="match status" value="1"/>
</dbReference>
<comment type="subcellular location">
    <subcellularLocation>
        <location evidence="1">Nucleus</location>
    </subcellularLocation>
</comment>
<dbReference type="EMBL" id="MCGN01000002">
    <property type="protein sequence ID" value="ORY99920.1"/>
    <property type="molecule type" value="Genomic_DNA"/>
</dbReference>
<dbReference type="STRING" id="13706.A0A1X2HKP3"/>
<reference evidence="7 8" key="1">
    <citation type="submission" date="2016-07" db="EMBL/GenBank/DDBJ databases">
        <title>Pervasive Adenine N6-methylation of Active Genes in Fungi.</title>
        <authorList>
            <consortium name="DOE Joint Genome Institute"/>
            <person name="Mondo S.J."/>
            <person name="Dannebaum R.O."/>
            <person name="Kuo R.C."/>
            <person name="Labutti K."/>
            <person name="Haridas S."/>
            <person name="Kuo A."/>
            <person name="Salamov A."/>
            <person name="Ahrendt S.R."/>
            <person name="Lipzen A."/>
            <person name="Sullivan W."/>
            <person name="Andreopoulos W.B."/>
            <person name="Clum A."/>
            <person name="Lindquist E."/>
            <person name="Daum C."/>
            <person name="Ramamoorthy G.K."/>
            <person name="Gryganskyi A."/>
            <person name="Culley D."/>
            <person name="Magnuson J.K."/>
            <person name="James T.Y."/>
            <person name="O'Malley M.A."/>
            <person name="Stajich J.E."/>
            <person name="Spatafora J.W."/>
            <person name="Visel A."/>
            <person name="Grigoriev I.V."/>
        </authorList>
    </citation>
    <scope>NUCLEOTIDE SEQUENCE [LARGE SCALE GENOMIC DNA]</scope>
    <source>
        <strain evidence="7 8">NRRL 2496</strain>
    </source>
</reference>
<dbReference type="OrthoDB" id="27537at2759"/>
<keyword evidence="5" id="KW-0539">Nucleus</keyword>
<feature type="repeat" description="WD" evidence="6">
    <location>
        <begin position="126"/>
        <end position="167"/>
    </location>
</feature>